<evidence type="ECO:0000256" key="3">
    <source>
        <dbReference type="ARBA" id="ARBA00022695"/>
    </source>
</evidence>
<dbReference type="GO" id="GO:0003677">
    <property type="term" value="F:DNA binding"/>
    <property type="evidence" value="ECO:0007669"/>
    <property type="project" value="InterPro"/>
</dbReference>
<dbReference type="NCBIfam" id="NF006585">
    <property type="entry name" value="PRK09111.1"/>
    <property type="match status" value="1"/>
</dbReference>
<evidence type="ECO:0000256" key="5">
    <source>
        <dbReference type="ARBA" id="ARBA00022723"/>
    </source>
</evidence>
<dbReference type="GO" id="GO:0005524">
    <property type="term" value="F:ATP binding"/>
    <property type="evidence" value="ECO:0007669"/>
    <property type="project" value="UniProtKB-KW"/>
</dbReference>
<dbReference type="EMBL" id="AP014809">
    <property type="protein sequence ID" value="BAU90523.1"/>
    <property type="molecule type" value="Genomic_DNA"/>
</dbReference>
<dbReference type="Gene3D" id="1.10.8.60">
    <property type="match status" value="1"/>
</dbReference>
<dbReference type="InterPro" id="IPR050238">
    <property type="entry name" value="DNA_Rep/Repair_Clamp_Loader"/>
</dbReference>
<dbReference type="InterPro" id="IPR045085">
    <property type="entry name" value="HLD_clamp_pol_III_gamma_tau"/>
</dbReference>
<comment type="function">
    <text evidence="11">DNA polymerase III is a complex, multichain enzyme responsible for most of the replicative synthesis in bacteria. This DNA polymerase also exhibits 3' to 5' exonuclease activity.</text>
</comment>
<dbReference type="AlphaFoldDB" id="A0A160PEF7"/>
<name>A0A160PEF7_9HYPH</name>
<dbReference type="NCBIfam" id="TIGR02397">
    <property type="entry name" value="dnaX_nterm"/>
    <property type="match status" value="1"/>
</dbReference>
<dbReference type="PANTHER" id="PTHR11669:SF0">
    <property type="entry name" value="PROTEIN STICHEL-LIKE 2"/>
    <property type="match status" value="1"/>
</dbReference>
<keyword evidence="2 11" id="KW-0808">Transferase</keyword>
<keyword evidence="5" id="KW-0479">Metal-binding</keyword>
<evidence type="ECO:0000256" key="8">
    <source>
        <dbReference type="ARBA" id="ARBA00022840"/>
    </source>
</evidence>
<dbReference type="SMART" id="SM00382">
    <property type="entry name" value="AAA"/>
    <property type="match status" value="1"/>
</dbReference>
<evidence type="ECO:0000256" key="1">
    <source>
        <dbReference type="ARBA" id="ARBA00006360"/>
    </source>
</evidence>
<dbReference type="FunFam" id="1.20.272.10:FF:000003">
    <property type="entry name" value="DNA polymerase III subunit gamma/tau"/>
    <property type="match status" value="1"/>
</dbReference>
<dbReference type="InterPro" id="IPR022107">
    <property type="entry name" value="DNA_pol_III_gamma/tau_C"/>
</dbReference>
<proteinExistence type="inferred from homology"/>
<evidence type="ECO:0000313" key="14">
    <source>
        <dbReference type="EMBL" id="BAU90523.1"/>
    </source>
</evidence>
<dbReference type="Pfam" id="PF22608">
    <property type="entry name" value="DNAX_ATPase_lid"/>
    <property type="match status" value="1"/>
</dbReference>
<reference evidence="14 15" key="1">
    <citation type="journal article" date="2016" name="Genome Announc.">
        <title>Complete Genome Sequence of Methylobacterium populi P-1M, Isolated from Pink-Pigmented Household Biofilm.</title>
        <authorList>
            <person name="Morohoshi T."/>
            <person name="Ikeda T."/>
        </authorList>
    </citation>
    <scope>NUCLEOTIDE SEQUENCE [LARGE SCALE GENOMIC DNA]</scope>
    <source>
        <strain evidence="14 15">P-1M</strain>
    </source>
</reference>
<sequence length="700" mass="73826">MAGRVERGNLLVSRLHPAARAVIYGAGGWRGTFHSPTGSGPEGSSPNETERVFVQPPTFAARGPGGQPSPKSPNGGMDETHGTFPDEPGLPGMPAAASAPAATPYRVLARKYRPQTFDDLIGQGAMVRTLANAFAANRIPQAWMLTGVRGVGKTTTARILARGLNYLRTGQPDTGPTVSMPGLGVHCQAIMESRHMDVLEMDAASHTGIDDVRGIIDGIRYAPVSARYKVYIVDEVHMLSEKAFNAFLKTLEEPPPHAKFVFATTEIRKVPVTILSRCQRFDLRRVEADVLSAHLKKICAAEGVEAEDEALAAVTRAAEGSVRDALSLLDQAIAHGAGAVTASGVRDMLGLADRSRIVDLFEAAMRGDVPAAFAEIRAQYDAGADPAVVLSDLAGFTHLVTRLKLVPGAEADPTLSEAERVRGAQFAVRLPVRALSRAWQILLKALPEVQAAPRPLAAAEMAIVRLAYAADLPTPDEALRQLRTDIAGSEGGGGRPSLGRDGGGGTVSHGSAALQMMPPAPQPSPRPALAAVPITSAATEAAPRPAPAAPAGPRLGRFEDVVAQAEAARDIALKVALERDVHLVRFEEGRIEFRLAPGGRQSLPTDLARALDAWTGRRWLVALSKEEGAPTLAENLRAAEQTRHQNAAAHPLVREVLSRFPGAQIVDVRDKAPEGDAAEAGADGIGPAAPPPEEAEDDDA</sequence>
<keyword evidence="4 11" id="KW-0235">DNA replication</keyword>
<evidence type="ECO:0000259" key="13">
    <source>
        <dbReference type="SMART" id="SM00382"/>
    </source>
</evidence>
<feature type="compositionally biased region" description="Low complexity" evidence="12">
    <location>
        <begin position="678"/>
        <end position="687"/>
    </location>
</feature>
<dbReference type="GO" id="GO:0046872">
    <property type="term" value="F:metal ion binding"/>
    <property type="evidence" value="ECO:0007669"/>
    <property type="project" value="UniProtKB-KW"/>
</dbReference>
<evidence type="ECO:0000256" key="2">
    <source>
        <dbReference type="ARBA" id="ARBA00022679"/>
    </source>
</evidence>
<dbReference type="Gene3D" id="3.40.50.300">
    <property type="entry name" value="P-loop containing nucleotide triphosphate hydrolases"/>
    <property type="match status" value="1"/>
</dbReference>
<evidence type="ECO:0000256" key="6">
    <source>
        <dbReference type="ARBA" id="ARBA00022741"/>
    </source>
</evidence>
<keyword evidence="6 11" id="KW-0547">Nucleotide-binding</keyword>
<keyword evidence="3 11" id="KW-0548">Nucleotidyltransferase</keyword>
<dbReference type="SUPFAM" id="SSF52540">
    <property type="entry name" value="P-loop containing nucleoside triphosphate hydrolases"/>
    <property type="match status" value="1"/>
</dbReference>
<keyword evidence="9 11" id="KW-0239">DNA-directed DNA polymerase</keyword>
<dbReference type="InterPro" id="IPR012763">
    <property type="entry name" value="DNA_pol_III_sug/sutau_N"/>
</dbReference>
<evidence type="ECO:0000313" key="15">
    <source>
        <dbReference type="Proteomes" id="UP000218288"/>
    </source>
</evidence>
<feature type="region of interest" description="Disordered" evidence="12">
    <location>
        <begin position="57"/>
        <end position="88"/>
    </location>
</feature>
<dbReference type="FunFam" id="3.40.50.300:FF:000014">
    <property type="entry name" value="DNA polymerase III subunit gamma/tau"/>
    <property type="match status" value="1"/>
</dbReference>
<dbReference type="GO" id="GO:0003887">
    <property type="term" value="F:DNA-directed DNA polymerase activity"/>
    <property type="evidence" value="ECO:0007669"/>
    <property type="project" value="UniProtKB-KW"/>
</dbReference>
<dbReference type="EC" id="2.7.7.7" evidence="11"/>
<evidence type="ECO:0000256" key="10">
    <source>
        <dbReference type="ARBA" id="ARBA00049244"/>
    </source>
</evidence>
<feature type="compositionally biased region" description="Gly residues" evidence="12">
    <location>
        <begin position="489"/>
        <end position="507"/>
    </location>
</feature>
<keyword evidence="7" id="KW-0862">Zinc</keyword>
<gene>
    <name evidence="11" type="primary">dnaX</name>
    <name evidence="14" type="ORF">MPPM_1918</name>
</gene>
<protein>
    <recommendedName>
        <fullName evidence="11">DNA polymerase III subunit gamma/tau</fullName>
        <ecNumber evidence="11">2.7.7.7</ecNumber>
    </recommendedName>
</protein>
<dbReference type="InterPro" id="IPR008921">
    <property type="entry name" value="DNA_pol3_clamp-load_cplx_C"/>
</dbReference>
<evidence type="ECO:0000256" key="11">
    <source>
        <dbReference type="RuleBase" id="RU364063"/>
    </source>
</evidence>
<evidence type="ECO:0000256" key="7">
    <source>
        <dbReference type="ARBA" id="ARBA00022833"/>
    </source>
</evidence>
<dbReference type="SUPFAM" id="SSF48019">
    <property type="entry name" value="post-AAA+ oligomerization domain-like"/>
    <property type="match status" value="1"/>
</dbReference>
<dbReference type="Pfam" id="PF12169">
    <property type="entry name" value="DNA_pol3_gamma3"/>
    <property type="match status" value="1"/>
</dbReference>
<accession>A0A160PEF7</accession>
<feature type="region of interest" description="Disordered" evidence="12">
    <location>
        <begin position="667"/>
        <end position="700"/>
    </location>
</feature>
<evidence type="ECO:0000256" key="4">
    <source>
        <dbReference type="ARBA" id="ARBA00022705"/>
    </source>
</evidence>
<organism evidence="14 15">
    <name type="scientific">Methylorubrum populi</name>
    <dbReference type="NCBI Taxonomy" id="223967"/>
    <lineage>
        <taxon>Bacteria</taxon>
        <taxon>Pseudomonadati</taxon>
        <taxon>Pseudomonadota</taxon>
        <taxon>Alphaproteobacteria</taxon>
        <taxon>Hyphomicrobiales</taxon>
        <taxon>Methylobacteriaceae</taxon>
        <taxon>Methylorubrum</taxon>
    </lineage>
</organism>
<dbReference type="Gene3D" id="1.20.272.10">
    <property type="match status" value="1"/>
</dbReference>
<dbReference type="CDD" id="cd00009">
    <property type="entry name" value="AAA"/>
    <property type="match status" value="1"/>
</dbReference>
<dbReference type="PANTHER" id="PTHR11669">
    <property type="entry name" value="REPLICATION FACTOR C / DNA POLYMERASE III GAMMA-TAU SUBUNIT"/>
    <property type="match status" value="1"/>
</dbReference>
<comment type="catalytic activity">
    <reaction evidence="10 11">
        <text>DNA(n) + a 2'-deoxyribonucleoside 5'-triphosphate = DNA(n+1) + diphosphate</text>
        <dbReference type="Rhea" id="RHEA:22508"/>
        <dbReference type="Rhea" id="RHEA-COMP:17339"/>
        <dbReference type="Rhea" id="RHEA-COMP:17340"/>
        <dbReference type="ChEBI" id="CHEBI:33019"/>
        <dbReference type="ChEBI" id="CHEBI:61560"/>
        <dbReference type="ChEBI" id="CHEBI:173112"/>
        <dbReference type="EC" id="2.7.7.7"/>
    </reaction>
</comment>
<dbReference type="GO" id="GO:0009360">
    <property type="term" value="C:DNA polymerase III complex"/>
    <property type="evidence" value="ECO:0007669"/>
    <property type="project" value="InterPro"/>
</dbReference>
<dbReference type="InterPro" id="IPR027417">
    <property type="entry name" value="P-loop_NTPase"/>
</dbReference>
<comment type="similarity">
    <text evidence="1 11">Belongs to the DnaX/STICHEL family.</text>
</comment>
<evidence type="ECO:0000256" key="9">
    <source>
        <dbReference type="ARBA" id="ARBA00022932"/>
    </source>
</evidence>
<dbReference type="Proteomes" id="UP000218288">
    <property type="component" value="Chromosome"/>
</dbReference>
<comment type="subunit">
    <text evidence="11">DNA polymerase III contains a core (composed of alpha, epsilon and theta chains) that associates with a tau subunit. This core dimerizes to form the POLIII' complex. PolIII' associates with the gamma complex (composed of gamma, delta, delta', psi and chi chains) and with the beta chain to form the complete DNA polymerase III complex.</text>
</comment>
<evidence type="ECO:0000256" key="12">
    <source>
        <dbReference type="SAM" id="MobiDB-lite"/>
    </source>
</evidence>
<dbReference type="CDD" id="cd18137">
    <property type="entry name" value="HLD_clamp_pol_III_gamma_tau"/>
    <property type="match status" value="1"/>
</dbReference>
<feature type="domain" description="AAA+ ATPase" evidence="13">
    <location>
        <begin position="139"/>
        <end position="287"/>
    </location>
</feature>
<feature type="region of interest" description="Disordered" evidence="12">
    <location>
        <begin position="486"/>
        <end position="528"/>
    </location>
</feature>
<dbReference type="InterPro" id="IPR022754">
    <property type="entry name" value="DNA_pol_III_gamma-3"/>
</dbReference>
<dbReference type="Pfam" id="PF12362">
    <property type="entry name" value="DUF3646"/>
    <property type="match status" value="1"/>
</dbReference>
<dbReference type="InterPro" id="IPR003593">
    <property type="entry name" value="AAA+_ATPase"/>
</dbReference>
<dbReference type="GO" id="GO:0006261">
    <property type="term" value="P:DNA-templated DNA replication"/>
    <property type="evidence" value="ECO:0007669"/>
    <property type="project" value="TreeGrafter"/>
</dbReference>
<keyword evidence="8 11" id="KW-0067">ATP-binding</keyword>
<dbReference type="FunFam" id="1.10.8.60:FF:000013">
    <property type="entry name" value="DNA polymerase III subunit gamma/tau"/>
    <property type="match status" value="1"/>
</dbReference>
<dbReference type="Pfam" id="PF13177">
    <property type="entry name" value="DNA_pol3_delta2"/>
    <property type="match status" value="1"/>
</dbReference>